<feature type="compositionally biased region" description="Gly residues" evidence="5">
    <location>
        <begin position="1877"/>
        <end position="1886"/>
    </location>
</feature>
<keyword evidence="4 6" id="KW-0472">Membrane</keyword>
<sequence>MAPAAASEAVGVAGSGDPPKDAWRGVVMRYVHRFVPVSRWYRTVTPKTIVGDGIAGFIVGVMIVPTCLSWSSLAGLPLSCGLIAALVASFTYGTFGQCASLSMGPVAEITTLLISIPGIPAEKRKDTFQSLGVQVGIVSIALSFVDCGTVIKTIFAKAVGDGYTCAAALLAISAQLKVMFNVVPEDLGYGNFINTIVALWSKWTAKSFYCFLLFLVYCTYLIQIKKTRLPLWIPHQLIVVVLSILVTWGFRLDERLDLAIVRDIPASLSWPRFPPMDNLVGLGPYTLTITVISFVQMYVVAQRVMPDIDPNAELFAGGVTNLLVNLMSGMPVSNSFSCSSVLIEQKVHTPLTAYAAGTVVLITILFLTRLGVFYYLPKQALAAIVVSSVWRLVNFSGPAQLWRYSRKDAGVWVLTFVLTVVGGITIGVLSGIAFSLILVVLRIARPRAVSVGFNMQTFRYGDIRKDPELLVYPNILMWRFDAPLYFINTGFFQERLVAAIAAEVRPIDVVLVTCGKVVDIDAAALASLPNILDGIAKSDPARPRRIILTDIHGRLEKVLLDSAALPIYVPEEYDRLSIAQITASSKFPVVFKRLEEAIAFGQRCISERYGNVDTAPYPNVSFLTDVVMKAARLPTGEGRTPAFLSLLEAEHVRPTTSPAPPRPNTLPHIVVTAPGEARPAVPGRATPAGGGGNDGDDGGDKSDSDGDGDASQQQDSLVRHLATLRKLSTYSPDRELVGVLGVIRHGEVTPKQKKKLLFSDPALLRLAFHGRDLRRTRRSVEELADFFVVVERLLWGSPALNESVAGSSDGMEASFLGATNASTSGSRVSTAVVESWMRVLSIVRSRPDGLKIQVKARVTSGSGTGSFAGSGQVSPSQHHHHRQQVPHGASSWRRVGGGGGGGASRRSSSSIGSADEDLAEPTAGLLVVKWGGVLTKSGISQAHLMGEKLFARFYAAGDLPLRRLVQFTGRPLVTASDENRVVDTALVVANALTQTSGDVLRRGDIVLNDALTKTLGPIAKRLLREEYRYFESLLHIESAAAARHFFHIPGFRQLLWIPPLDRPLGWGGSDYGDDEYNGDGDDEDDDDGDRDAGGGGDAGATARTRELSDTGSTVTESDGDGHGRVDASAAKPSRRARRPASDRASPRSFRYQGAQDISMAHGSRAFAGPVEQQQQQQPNYNVLRQDEFYTPYQVLQELEELMTILSTLEFPVYLAKVPLSNHETMQELQQRYEAMLNNFEGAKRRIRNGERPSGHTLGLGTSGAAVRRAGGAAAAAAVEEDADAQMLLEAMEETGGSSDEDGFSAQLVEEPELLPDVAHRRDTSTPSGAPTTARPSFLLAPSSSGVTTRRGEGDHGHSPPLQQRPRRGEAANGDGGGGGGGHHHHATDRASPYVAVTQSGPRYAPLGFDSGRGGNGRGQSETPPRFDVSDVSKLRDYGSYDVAYNLPLVVQLHASVQDAAAAFQLRRFARALQRFSGLTEYLSRIGENVLEGVNSSKRFIIGSLVSDALLRKLHSDFRDLAATDEERGVQELLLKAQAQHMMENGGVEHDVRHMIDLCSRLPCWPTLTKGSRRADERGGGAAWAGDARARETPQEREFRLRFPFIALPKLEPRTRAAAADFADCTRLYFTSYLHVEGVLQCLFESATVEGFSRPSKEEMEATHQLYMRHLVFKIFRRRNVSYTDAEVAAAMRRLHLLFRSDVDYDKQQHELRRGLAAIYHAMYYVSMEVYLSLGDADEAQTAMTEERPLLSLPRTGPDDDDGDGGGGGDGMDAQAVRAACEREEGLGEATVVVRGVEEARVGSLSPLLPSFAVSGAASCASSRPASHAAAGVSSRTAAPGGGATTNALLSAARSPLHVQHLVSAASDADTSGTPLASGGGGGGGGVPAWVTSPLSPSTSASAAAAAAAAPRATGSALPWSDTEDDESPGRSRRRETRTSTLAANAGAPQCSPKTRSRSMAAVPTNTKEPVREATVLVTPEAGRRTAVVQGMKHRVSNVTPMRRIHEGISLNDFVLLMKEVESAVRSQTSSPAH</sequence>
<name>A0AAW0EPB4_9TRYP</name>
<dbReference type="Gene3D" id="3.30.750.24">
    <property type="entry name" value="STAS domain"/>
    <property type="match status" value="1"/>
</dbReference>
<accession>A0AAW0EPB4</accession>
<comment type="subcellular location">
    <subcellularLocation>
        <location evidence="1">Membrane</location>
        <topology evidence="1">Multi-pass membrane protein</topology>
    </subcellularLocation>
</comment>
<feature type="region of interest" description="Disordered" evidence="5">
    <location>
        <begin position="1745"/>
        <end position="1772"/>
    </location>
</feature>
<keyword evidence="2 6" id="KW-0812">Transmembrane</keyword>
<dbReference type="InterPro" id="IPR029033">
    <property type="entry name" value="His_PPase_superfam"/>
</dbReference>
<dbReference type="Proteomes" id="UP001430356">
    <property type="component" value="Unassembled WGS sequence"/>
</dbReference>
<dbReference type="SUPFAM" id="SSF52091">
    <property type="entry name" value="SpoIIaa-like"/>
    <property type="match status" value="1"/>
</dbReference>
<dbReference type="Pfam" id="PF00328">
    <property type="entry name" value="His_Phos_2"/>
    <property type="match status" value="1"/>
</dbReference>
<comment type="caution">
    <text evidence="8">The sequence shown here is derived from an EMBL/GenBank/DDBJ whole genome shotgun (WGS) entry which is preliminary data.</text>
</comment>
<keyword evidence="9" id="KW-1185">Reference proteome</keyword>
<dbReference type="CDD" id="cd07042">
    <property type="entry name" value="STAS_SulP_like_sulfate_transporter"/>
    <property type="match status" value="1"/>
</dbReference>
<feature type="transmembrane region" description="Helical" evidence="6">
    <location>
        <begin position="312"/>
        <end position="333"/>
    </location>
</feature>
<feature type="region of interest" description="Disordered" evidence="5">
    <location>
        <begin position="674"/>
        <end position="715"/>
    </location>
</feature>
<dbReference type="Pfam" id="PF00916">
    <property type="entry name" value="Sulfate_transp"/>
    <property type="match status" value="1"/>
</dbReference>
<organism evidence="8 9">
    <name type="scientific">Novymonas esmeraldas</name>
    <dbReference type="NCBI Taxonomy" id="1808958"/>
    <lineage>
        <taxon>Eukaryota</taxon>
        <taxon>Discoba</taxon>
        <taxon>Euglenozoa</taxon>
        <taxon>Kinetoplastea</taxon>
        <taxon>Metakinetoplastina</taxon>
        <taxon>Trypanosomatida</taxon>
        <taxon>Trypanosomatidae</taxon>
        <taxon>Novymonas</taxon>
    </lineage>
</organism>
<feature type="compositionally biased region" description="Low complexity" evidence="5">
    <location>
        <begin position="904"/>
        <end position="913"/>
    </location>
</feature>
<feature type="compositionally biased region" description="Acidic residues" evidence="5">
    <location>
        <begin position="1071"/>
        <end position="1089"/>
    </location>
</feature>
<evidence type="ECO:0000256" key="1">
    <source>
        <dbReference type="ARBA" id="ARBA00004141"/>
    </source>
</evidence>
<dbReference type="SUPFAM" id="SSF53254">
    <property type="entry name" value="Phosphoglycerate mutase-like"/>
    <property type="match status" value="1"/>
</dbReference>
<feature type="domain" description="STAS" evidence="7">
    <location>
        <begin position="465"/>
        <end position="601"/>
    </location>
</feature>
<dbReference type="PANTHER" id="PTHR11814">
    <property type="entry name" value="SULFATE TRANSPORTER"/>
    <property type="match status" value="1"/>
</dbReference>
<dbReference type="InterPro" id="IPR001902">
    <property type="entry name" value="SLC26A/SulP_fam"/>
</dbReference>
<dbReference type="InterPro" id="IPR011547">
    <property type="entry name" value="SLC26A/SulP_dom"/>
</dbReference>
<evidence type="ECO:0000256" key="5">
    <source>
        <dbReference type="SAM" id="MobiDB-lite"/>
    </source>
</evidence>
<feature type="transmembrane region" description="Helical" evidence="6">
    <location>
        <begin position="203"/>
        <end position="222"/>
    </location>
</feature>
<dbReference type="InterPro" id="IPR000560">
    <property type="entry name" value="His_Pase_clade-2"/>
</dbReference>
<feature type="transmembrane region" description="Helical" evidence="6">
    <location>
        <begin position="74"/>
        <end position="92"/>
    </location>
</feature>
<feature type="region of interest" description="Disordered" evidence="5">
    <location>
        <begin position="862"/>
        <end position="915"/>
    </location>
</feature>
<evidence type="ECO:0000256" key="3">
    <source>
        <dbReference type="ARBA" id="ARBA00022989"/>
    </source>
</evidence>
<dbReference type="PROSITE" id="PS50801">
    <property type="entry name" value="STAS"/>
    <property type="match status" value="1"/>
</dbReference>
<feature type="region of interest" description="Disordered" evidence="5">
    <location>
        <begin position="1863"/>
        <end position="1968"/>
    </location>
</feature>
<feature type="transmembrane region" description="Helical" evidence="6">
    <location>
        <begin position="353"/>
        <end position="376"/>
    </location>
</feature>
<feature type="transmembrane region" description="Helical" evidence="6">
    <location>
        <begin position="411"/>
        <end position="441"/>
    </location>
</feature>
<feature type="region of interest" description="Disordered" evidence="5">
    <location>
        <begin position="1319"/>
        <end position="1387"/>
    </location>
</feature>
<proteinExistence type="predicted"/>
<evidence type="ECO:0000313" key="9">
    <source>
        <dbReference type="Proteomes" id="UP001430356"/>
    </source>
</evidence>
<feature type="transmembrane region" description="Helical" evidence="6">
    <location>
        <begin position="279"/>
        <end position="300"/>
    </location>
</feature>
<feature type="compositionally biased region" description="Low complexity" evidence="5">
    <location>
        <begin position="1891"/>
        <end position="1916"/>
    </location>
</feature>
<feature type="transmembrane region" description="Helical" evidence="6">
    <location>
        <begin position="229"/>
        <end position="250"/>
    </location>
</feature>
<feature type="transmembrane region" description="Helical" evidence="6">
    <location>
        <begin position="49"/>
        <end position="68"/>
    </location>
</feature>
<dbReference type="InterPro" id="IPR036513">
    <property type="entry name" value="STAS_dom_sf"/>
</dbReference>
<feature type="transmembrane region" description="Helical" evidence="6">
    <location>
        <begin position="163"/>
        <end position="183"/>
    </location>
</feature>
<dbReference type="GO" id="GO:0016020">
    <property type="term" value="C:membrane"/>
    <property type="evidence" value="ECO:0007669"/>
    <property type="project" value="UniProtKB-SubCell"/>
</dbReference>
<evidence type="ECO:0000313" key="8">
    <source>
        <dbReference type="EMBL" id="KAK7194780.1"/>
    </source>
</evidence>
<protein>
    <submittedName>
        <fullName evidence="8">Sulfate transporter-like protein</fullName>
    </submittedName>
</protein>
<dbReference type="InterPro" id="IPR002645">
    <property type="entry name" value="STAS_dom"/>
</dbReference>
<gene>
    <name evidence="8" type="ORF">NESM_000398200</name>
</gene>
<feature type="region of interest" description="Disordered" evidence="5">
    <location>
        <begin position="1068"/>
        <end position="1150"/>
    </location>
</feature>
<evidence type="ECO:0000256" key="6">
    <source>
        <dbReference type="SAM" id="Phobius"/>
    </source>
</evidence>
<evidence type="ECO:0000256" key="2">
    <source>
        <dbReference type="ARBA" id="ARBA00022692"/>
    </source>
</evidence>
<reference evidence="8 9" key="1">
    <citation type="journal article" date="2021" name="MBio">
        <title>A New Model Trypanosomatid, Novymonas esmeraldas: Genomic Perception of Its 'Candidatus Pandoraea novymonadis' Endosymbiont.</title>
        <authorList>
            <person name="Zakharova A."/>
            <person name="Saura A."/>
            <person name="Butenko A."/>
            <person name="Podesvova L."/>
            <person name="Warmusova S."/>
            <person name="Kostygov A.Y."/>
            <person name="Nenarokova A."/>
            <person name="Lukes J."/>
            <person name="Opperdoes F.R."/>
            <person name="Yurchenko V."/>
        </authorList>
    </citation>
    <scope>NUCLEOTIDE SEQUENCE [LARGE SCALE GENOMIC DNA]</scope>
    <source>
        <strain evidence="8 9">E262AT.01</strain>
    </source>
</reference>
<feature type="transmembrane region" description="Helical" evidence="6">
    <location>
        <begin position="131"/>
        <end position="151"/>
    </location>
</feature>
<dbReference type="GO" id="GO:0055085">
    <property type="term" value="P:transmembrane transport"/>
    <property type="evidence" value="ECO:0007669"/>
    <property type="project" value="InterPro"/>
</dbReference>
<evidence type="ECO:0000256" key="4">
    <source>
        <dbReference type="ARBA" id="ARBA00023136"/>
    </source>
</evidence>
<feature type="compositionally biased region" description="Polar residues" evidence="5">
    <location>
        <begin position="1324"/>
        <end position="1334"/>
    </location>
</feature>
<feature type="region of interest" description="Disordered" evidence="5">
    <location>
        <begin position="1399"/>
        <end position="1429"/>
    </location>
</feature>
<evidence type="ECO:0000259" key="7">
    <source>
        <dbReference type="PROSITE" id="PS50801"/>
    </source>
</evidence>
<keyword evidence="3 6" id="KW-1133">Transmembrane helix</keyword>
<dbReference type="EMBL" id="JAECZO010000042">
    <property type="protein sequence ID" value="KAK7194780.1"/>
    <property type="molecule type" value="Genomic_DNA"/>
</dbReference>